<organism evidence="1 2">
    <name type="scientific">Meristemomyces frigidus</name>
    <dbReference type="NCBI Taxonomy" id="1508187"/>
    <lineage>
        <taxon>Eukaryota</taxon>
        <taxon>Fungi</taxon>
        <taxon>Dikarya</taxon>
        <taxon>Ascomycota</taxon>
        <taxon>Pezizomycotina</taxon>
        <taxon>Dothideomycetes</taxon>
        <taxon>Dothideomycetidae</taxon>
        <taxon>Mycosphaerellales</taxon>
        <taxon>Teratosphaeriaceae</taxon>
        <taxon>Meristemomyces</taxon>
    </lineage>
</organism>
<comment type="caution">
    <text evidence="1">The sequence shown here is derived from an EMBL/GenBank/DDBJ whole genome shotgun (WGS) entry which is preliminary data.</text>
</comment>
<name>A0AAN7YNI1_9PEZI</name>
<dbReference type="InterPro" id="IPR027417">
    <property type="entry name" value="P-loop_NTPase"/>
</dbReference>
<dbReference type="EMBL" id="JAVRRL010000002">
    <property type="protein sequence ID" value="KAK5118446.1"/>
    <property type="molecule type" value="Genomic_DNA"/>
</dbReference>
<accession>A0AAN7YNI1</accession>
<dbReference type="Proteomes" id="UP001310890">
    <property type="component" value="Unassembled WGS sequence"/>
</dbReference>
<dbReference type="Pfam" id="PF17784">
    <property type="entry name" value="Sulfotransfer_4"/>
    <property type="match status" value="1"/>
</dbReference>
<evidence type="ECO:0000313" key="2">
    <source>
        <dbReference type="Proteomes" id="UP001310890"/>
    </source>
</evidence>
<dbReference type="SUPFAM" id="SSF52540">
    <property type="entry name" value="P-loop containing nucleoside triphosphate hydrolases"/>
    <property type="match status" value="1"/>
</dbReference>
<proteinExistence type="predicted"/>
<evidence type="ECO:0000313" key="1">
    <source>
        <dbReference type="EMBL" id="KAK5118446.1"/>
    </source>
</evidence>
<dbReference type="PANTHER" id="PTHR36978:SF4">
    <property type="entry name" value="P-LOOP CONTAINING NUCLEOSIDE TRIPHOSPHATE HYDROLASE PROTEIN"/>
    <property type="match status" value="1"/>
</dbReference>
<sequence>MTMKHALEILGIPTWHWITMAENPPDMLMWEDAIEAKYAQDPTNKKPFARVEFDNLLGHWGAVTDQPAAMFAQELITAYPDAKVVLVDRDVEKWFQSYSKAIVAGVDGVFVPLAEWINPSFLGRMGHLNDLISKHYIGVEEPRSKGLMRNPEHFVAWRRNARAMYQAHNEMVKRITPSEKLLLFRLEDGWMPLCDFLGKPVPNVPFPRLNESAILQEKMTLYMFEAWRRGMRERAKTISLLAVTLTIALTFWKLNYF</sequence>
<reference evidence="1" key="1">
    <citation type="submission" date="2023-08" db="EMBL/GenBank/DDBJ databases">
        <title>Black Yeasts Isolated from many extreme environments.</title>
        <authorList>
            <person name="Coleine C."/>
            <person name="Stajich J.E."/>
            <person name="Selbmann L."/>
        </authorList>
    </citation>
    <scope>NUCLEOTIDE SEQUENCE</scope>
    <source>
        <strain evidence="1">CCFEE 5401</strain>
    </source>
</reference>
<dbReference type="PANTHER" id="PTHR36978">
    <property type="entry name" value="P-LOOP CONTAINING NUCLEOTIDE TRIPHOSPHATE HYDROLASE"/>
    <property type="match status" value="1"/>
</dbReference>
<gene>
    <name evidence="1" type="ORF">LTR62_002960</name>
</gene>
<dbReference type="Gene3D" id="3.40.50.300">
    <property type="entry name" value="P-loop containing nucleotide triphosphate hydrolases"/>
    <property type="match status" value="1"/>
</dbReference>
<dbReference type="AlphaFoldDB" id="A0AAN7YNI1"/>
<protein>
    <submittedName>
        <fullName evidence="1">Uncharacterized protein</fullName>
    </submittedName>
</protein>
<dbReference type="InterPro" id="IPR040632">
    <property type="entry name" value="Sulfotransfer_4"/>
</dbReference>